<dbReference type="GO" id="GO:0003700">
    <property type="term" value="F:DNA-binding transcription factor activity"/>
    <property type="evidence" value="ECO:0007669"/>
    <property type="project" value="TreeGrafter"/>
</dbReference>
<evidence type="ECO:0000256" key="1">
    <source>
        <dbReference type="ARBA" id="ARBA00023015"/>
    </source>
</evidence>
<dbReference type="PROSITE" id="PS51078">
    <property type="entry name" value="ICLR_ED"/>
    <property type="match status" value="1"/>
</dbReference>
<evidence type="ECO:0000256" key="2">
    <source>
        <dbReference type="ARBA" id="ARBA00023125"/>
    </source>
</evidence>
<dbReference type="Gene3D" id="1.10.10.10">
    <property type="entry name" value="Winged helix-like DNA-binding domain superfamily/Winged helix DNA-binding domain"/>
    <property type="match status" value="1"/>
</dbReference>
<dbReference type="OrthoDB" id="9791752at2"/>
<protein>
    <submittedName>
        <fullName evidence="6">Transcriptional regulator, IclR family</fullName>
    </submittedName>
</protein>
<keyword evidence="1" id="KW-0805">Transcription regulation</keyword>
<dbReference type="GO" id="GO:0045892">
    <property type="term" value="P:negative regulation of DNA-templated transcription"/>
    <property type="evidence" value="ECO:0007669"/>
    <property type="project" value="TreeGrafter"/>
</dbReference>
<dbReference type="SMART" id="SM00346">
    <property type="entry name" value="HTH_ICLR"/>
    <property type="match status" value="1"/>
</dbReference>
<dbReference type="InterPro" id="IPR050707">
    <property type="entry name" value="HTH_MetabolicPath_Reg"/>
</dbReference>
<dbReference type="RefSeq" id="WP_012873187.1">
    <property type="nucleotide sequence ID" value="NC_013524.1"/>
</dbReference>
<feature type="domain" description="HTH iclR-type" evidence="4">
    <location>
        <begin position="10"/>
        <end position="79"/>
    </location>
</feature>
<dbReference type="Proteomes" id="UP000002027">
    <property type="component" value="Chromosome 2"/>
</dbReference>
<dbReference type="SUPFAM" id="SSF46785">
    <property type="entry name" value="Winged helix' DNA-binding domain"/>
    <property type="match status" value="1"/>
</dbReference>
<dbReference type="InterPro" id="IPR036388">
    <property type="entry name" value="WH-like_DNA-bd_sf"/>
</dbReference>
<dbReference type="KEGG" id="sti:Sthe_2735"/>
<keyword evidence="3" id="KW-0804">Transcription</keyword>
<keyword evidence="7" id="KW-1185">Reference proteome</keyword>
<evidence type="ECO:0000259" key="4">
    <source>
        <dbReference type="PROSITE" id="PS51077"/>
    </source>
</evidence>
<evidence type="ECO:0000313" key="7">
    <source>
        <dbReference type="Proteomes" id="UP000002027"/>
    </source>
</evidence>
<sequence>MSDRENGTVIQSVKRAMQLLSLFAPHRTPSAPPRAQWTVTDLSRATGLHKSVVTRMMATMAQEGFVVQDPVTKAYSVGPLAFAVGNAYRPHLVLSQAARPVMEELTARCGHASYLGVPAGQHYIFVVAVESTRSIRVTIEVGERRLYHSGAIGKILLAAMPDERIRQVVGSDPLPKVTPYTIDRIERLLDEVNAVRRSGIAYNREEAIVGAGSVAVGIHDARGECVAGLGIVFPTHIVSEAEVEALVPLVRTAGTEISQRLGAGVSGEHS</sequence>
<dbReference type="Gene3D" id="3.30.450.40">
    <property type="match status" value="1"/>
</dbReference>
<dbReference type="PANTHER" id="PTHR30136">
    <property type="entry name" value="HELIX-TURN-HELIX TRANSCRIPTIONAL REGULATOR, ICLR FAMILY"/>
    <property type="match status" value="1"/>
</dbReference>
<dbReference type="Pfam" id="PF09339">
    <property type="entry name" value="HTH_IclR"/>
    <property type="match status" value="1"/>
</dbReference>
<dbReference type="EMBL" id="CP001824">
    <property type="protein sequence ID" value="ACZ40149.1"/>
    <property type="molecule type" value="Genomic_DNA"/>
</dbReference>
<accession>D1C8K6</accession>
<evidence type="ECO:0000259" key="5">
    <source>
        <dbReference type="PROSITE" id="PS51078"/>
    </source>
</evidence>
<dbReference type="eggNOG" id="COG1414">
    <property type="taxonomic scope" value="Bacteria"/>
</dbReference>
<dbReference type="InterPro" id="IPR036390">
    <property type="entry name" value="WH_DNA-bd_sf"/>
</dbReference>
<dbReference type="PROSITE" id="PS51077">
    <property type="entry name" value="HTH_ICLR"/>
    <property type="match status" value="1"/>
</dbReference>
<dbReference type="InterPro" id="IPR029016">
    <property type="entry name" value="GAF-like_dom_sf"/>
</dbReference>
<dbReference type="InParanoid" id="D1C8K6"/>
<reference evidence="7" key="1">
    <citation type="submission" date="2009-11" db="EMBL/GenBank/DDBJ databases">
        <title>The complete chromosome 2 of Sphaerobacter thermophilus DSM 20745.</title>
        <authorList>
            <person name="Lucas S."/>
            <person name="Copeland A."/>
            <person name="Lapidus A."/>
            <person name="Glavina del Rio T."/>
            <person name="Dalin E."/>
            <person name="Tice H."/>
            <person name="Bruce D."/>
            <person name="Goodwin L."/>
            <person name="Pitluck S."/>
            <person name="Kyrpides N."/>
            <person name="Mavromatis K."/>
            <person name="Ivanova N."/>
            <person name="Mikhailova N."/>
            <person name="LaButti K.M."/>
            <person name="Clum A."/>
            <person name="Sun H.I."/>
            <person name="Brettin T."/>
            <person name="Detter J.C."/>
            <person name="Han C."/>
            <person name="Larimer F."/>
            <person name="Land M."/>
            <person name="Hauser L."/>
            <person name="Markowitz V."/>
            <person name="Cheng J.F."/>
            <person name="Hugenholtz P."/>
            <person name="Woyke T."/>
            <person name="Wu D."/>
            <person name="Steenblock K."/>
            <person name="Schneider S."/>
            <person name="Pukall R."/>
            <person name="Goeker M."/>
            <person name="Klenk H.P."/>
            <person name="Eisen J.A."/>
        </authorList>
    </citation>
    <scope>NUCLEOTIDE SEQUENCE [LARGE SCALE GENOMIC DNA]</scope>
    <source>
        <strain evidence="7">ATCC 49802 / DSM 20745 / S 6022</strain>
    </source>
</reference>
<dbReference type="PANTHER" id="PTHR30136:SF35">
    <property type="entry name" value="HTH-TYPE TRANSCRIPTIONAL REGULATOR RV1719"/>
    <property type="match status" value="1"/>
</dbReference>
<feature type="domain" description="IclR-ED" evidence="5">
    <location>
        <begin position="80"/>
        <end position="263"/>
    </location>
</feature>
<dbReference type="InterPro" id="IPR005471">
    <property type="entry name" value="Tscrpt_reg_IclR_N"/>
</dbReference>
<keyword evidence="2" id="KW-0238">DNA-binding</keyword>
<dbReference type="STRING" id="479434.Sthe_2735"/>
<evidence type="ECO:0000313" key="6">
    <source>
        <dbReference type="EMBL" id="ACZ40149.1"/>
    </source>
</evidence>
<name>D1C8K6_SPHTD</name>
<dbReference type="GO" id="GO:0003677">
    <property type="term" value="F:DNA binding"/>
    <property type="evidence" value="ECO:0007669"/>
    <property type="project" value="UniProtKB-KW"/>
</dbReference>
<dbReference type="InterPro" id="IPR014757">
    <property type="entry name" value="Tscrpt_reg_IclR_C"/>
</dbReference>
<dbReference type="SUPFAM" id="SSF55781">
    <property type="entry name" value="GAF domain-like"/>
    <property type="match status" value="1"/>
</dbReference>
<dbReference type="Pfam" id="PF01614">
    <property type="entry name" value="IclR_C"/>
    <property type="match status" value="1"/>
</dbReference>
<reference evidence="6 7" key="2">
    <citation type="journal article" date="2010" name="Stand. Genomic Sci.">
        <title>Complete genome sequence of Desulfohalobium retbaense type strain (HR(100)).</title>
        <authorList>
            <person name="Spring S."/>
            <person name="Nolan M."/>
            <person name="Lapidus A."/>
            <person name="Glavina Del Rio T."/>
            <person name="Copeland A."/>
            <person name="Tice H."/>
            <person name="Cheng J.F."/>
            <person name="Lucas S."/>
            <person name="Land M."/>
            <person name="Chen F."/>
            <person name="Bruce D."/>
            <person name="Goodwin L."/>
            <person name="Pitluck S."/>
            <person name="Ivanova N."/>
            <person name="Mavromatis K."/>
            <person name="Mikhailova N."/>
            <person name="Pati A."/>
            <person name="Chen A."/>
            <person name="Palaniappan K."/>
            <person name="Hauser L."/>
            <person name="Chang Y.J."/>
            <person name="Jeffries C.D."/>
            <person name="Munk C."/>
            <person name="Kiss H."/>
            <person name="Chain P."/>
            <person name="Han C."/>
            <person name="Brettin T."/>
            <person name="Detter J.C."/>
            <person name="Schuler E."/>
            <person name="Goker M."/>
            <person name="Rohde M."/>
            <person name="Bristow J."/>
            <person name="Eisen J.A."/>
            <person name="Markowitz V."/>
            <person name="Hugenholtz P."/>
            <person name="Kyrpides N.C."/>
            <person name="Klenk H.P."/>
        </authorList>
    </citation>
    <scope>NUCLEOTIDE SEQUENCE [LARGE SCALE GENOMIC DNA]</scope>
    <source>
        <strain evidence="7">ATCC 49802 / DSM 20745 / S 6022</strain>
    </source>
</reference>
<evidence type="ECO:0000256" key="3">
    <source>
        <dbReference type="ARBA" id="ARBA00023163"/>
    </source>
</evidence>
<organism evidence="6 7">
    <name type="scientific">Sphaerobacter thermophilus (strain ATCC 49802 / DSM 20745 / KCCM 41009 / NCIMB 13125 / S 6022)</name>
    <dbReference type="NCBI Taxonomy" id="479434"/>
    <lineage>
        <taxon>Bacteria</taxon>
        <taxon>Pseudomonadati</taxon>
        <taxon>Thermomicrobiota</taxon>
        <taxon>Thermomicrobia</taxon>
        <taxon>Sphaerobacterales</taxon>
        <taxon>Sphaerobacterineae</taxon>
        <taxon>Sphaerobacteraceae</taxon>
        <taxon>Sphaerobacter</taxon>
    </lineage>
</organism>
<gene>
    <name evidence="6" type="ordered locus">Sthe_2735</name>
</gene>
<dbReference type="HOGENOM" id="CLU_062618_4_3_0"/>
<dbReference type="AlphaFoldDB" id="D1C8K6"/>
<proteinExistence type="predicted"/>